<feature type="compositionally biased region" description="Polar residues" evidence="1">
    <location>
        <begin position="77"/>
        <end position="86"/>
    </location>
</feature>
<dbReference type="AlphaFoldDB" id="Q84BB1"/>
<dbReference type="EMBL" id="AY169276">
    <property type="protein sequence ID" value="AAO34613.1"/>
    <property type="molecule type" value="Genomic_DNA"/>
</dbReference>
<proteinExistence type="predicted"/>
<protein>
    <submittedName>
        <fullName evidence="2">HrpO</fullName>
    </submittedName>
</protein>
<name>Q84BB1_DICCH</name>
<gene>
    <name evidence="2" type="primary">hrpO</name>
</gene>
<reference evidence="2" key="1">
    <citation type="journal article" date="2004" name="Mol. Plant Microbe Interact.">
        <title>The Erwinia chrysanthemi EC16 hrp/hrc gene cluster encodes an active Hrp type III secretion system that is flanked by virulence genes functionally unrelated to the Hrp system.</title>
        <authorList>
            <person name="Rojas C.M."/>
            <person name="Ham J.H."/>
            <person name="Schechter L.M."/>
            <person name="Kim J.F."/>
            <person name="Beer S.V."/>
            <person name="Collmer A."/>
        </authorList>
    </citation>
    <scope>NUCLEOTIDE SEQUENCE</scope>
</reference>
<evidence type="ECO:0000313" key="2">
    <source>
        <dbReference type="EMBL" id="AAO34613.1"/>
    </source>
</evidence>
<feature type="compositionally biased region" description="Basic residues" evidence="1">
    <location>
        <begin position="1"/>
        <end position="15"/>
    </location>
</feature>
<accession>Q84BB1</accession>
<feature type="region of interest" description="Disordered" evidence="1">
    <location>
        <begin position="1"/>
        <end position="105"/>
    </location>
</feature>
<sequence>MKSVSVRRRTAGHQRTRAECGTQPVVADPPSAPQPRRAPVASGRTDAQANRGGVTRPASATGTVAGRMAATARHLSTRSAGQNPNAGITEKPVGTGTKTDSSDSGAGAAVYRLATTVSAPATTRWAGQGSGAPLSESR</sequence>
<evidence type="ECO:0000256" key="1">
    <source>
        <dbReference type="SAM" id="MobiDB-lite"/>
    </source>
</evidence>
<organism evidence="2">
    <name type="scientific">Dickeya chrysanthemi</name>
    <name type="common">Pectobacterium chrysanthemi</name>
    <name type="synonym">Erwinia chrysanthemi</name>
    <dbReference type="NCBI Taxonomy" id="556"/>
    <lineage>
        <taxon>Bacteria</taxon>
        <taxon>Pseudomonadati</taxon>
        <taxon>Pseudomonadota</taxon>
        <taxon>Gammaproteobacteria</taxon>
        <taxon>Enterobacterales</taxon>
        <taxon>Pectobacteriaceae</taxon>
        <taxon>Dickeya</taxon>
    </lineage>
</organism>